<dbReference type="Gene3D" id="3.90.550.10">
    <property type="entry name" value="Spore Coat Polysaccharide Biosynthesis Protein SpsA, Chain A"/>
    <property type="match status" value="1"/>
</dbReference>
<dbReference type="InterPro" id="IPR018294">
    <property type="entry name" value="ISPD_synthase_CS"/>
</dbReference>
<dbReference type="GO" id="GO:0050518">
    <property type="term" value="F:2-C-methyl-D-erythritol 4-phosphate cytidylyltransferase activity"/>
    <property type="evidence" value="ECO:0007669"/>
    <property type="project" value="UniProtKB-EC"/>
</dbReference>
<organism evidence="8 9">
    <name type="scientific">Fusibacter tunisiensis</name>
    <dbReference type="NCBI Taxonomy" id="1008308"/>
    <lineage>
        <taxon>Bacteria</taxon>
        <taxon>Bacillati</taxon>
        <taxon>Bacillota</taxon>
        <taxon>Clostridia</taxon>
        <taxon>Eubacteriales</taxon>
        <taxon>Eubacteriales Family XII. Incertae Sedis</taxon>
        <taxon>Fusibacter</taxon>
    </lineage>
</organism>
<comment type="pathway">
    <text evidence="2 7">Isoprenoid biosynthesis; isopentenyl diphosphate biosynthesis via DXP pathway; isopentenyl diphosphate from 1-deoxy-D-xylulose 5-phosphate: step 2/6.</text>
</comment>
<keyword evidence="9" id="KW-1185">Reference proteome</keyword>
<comment type="similarity">
    <text evidence="3 7">Belongs to the IspD/TarI cytidylyltransferase family. IspD subfamily.</text>
</comment>
<evidence type="ECO:0000313" key="9">
    <source>
        <dbReference type="Proteomes" id="UP000767854"/>
    </source>
</evidence>
<keyword evidence="5 7" id="KW-0548">Nucleotidyltransferase</keyword>
<accession>A0ABS2MQX1</accession>
<dbReference type="InterPro" id="IPR001228">
    <property type="entry name" value="IspD"/>
</dbReference>
<dbReference type="EMBL" id="JAFBDT010000008">
    <property type="protein sequence ID" value="MBM7561770.1"/>
    <property type="molecule type" value="Genomic_DNA"/>
</dbReference>
<keyword evidence="4 7" id="KW-0808">Transferase</keyword>
<dbReference type="EC" id="2.7.7.60" evidence="7"/>
<dbReference type="Pfam" id="PF01128">
    <property type="entry name" value="IspD"/>
    <property type="match status" value="1"/>
</dbReference>
<dbReference type="PROSITE" id="PS01295">
    <property type="entry name" value="ISPD"/>
    <property type="match status" value="1"/>
</dbReference>
<dbReference type="SUPFAM" id="SSF53448">
    <property type="entry name" value="Nucleotide-diphospho-sugar transferases"/>
    <property type="match status" value="1"/>
</dbReference>
<comment type="function">
    <text evidence="7">Catalyzes the formation of 4-diphosphocytidyl-2-C-methyl-D-erythritol from CTP and 2-C-methyl-D-erythritol 4-phosphate (MEP).</text>
</comment>
<feature type="site" description="Transition state stabilizer" evidence="7">
    <location>
        <position position="26"/>
    </location>
</feature>
<name>A0ABS2MQX1_9FIRM</name>
<dbReference type="InterPro" id="IPR034683">
    <property type="entry name" value="IspD/TarI"/>
</dbReference>
<proteinExistence type="inferred from homology"/>
<feature type="site" description="Positions MEP for the nucleophilic attack" evidence="7">
    <location>
        <position position="218"/>
    </location>
</feature>
<dbReference type="Proteomes" id="UP000767854">
    <property type="component" value="Unassembled WGS sequence"/>
</dbReference>
<dbReference type="HAMAP" id="MF_00108">
    <property type="entry name" value="IspD"/>
    <property type="match status" value="1"/>
</dbReference>
<evidence type="ECO:0000313" key="8">
    <source>
        <dbReference type="EMBL" id="MBM7561770.1"/>
    </source>
</evidence>
<evidence type="ECO:0000256" key="6">
    <source>
        <dbReference type="ARBA" id="ARBA00023229"/>
    </source>
</evidence>
<protein>
    <recommendedName>
        <fullName evidence="7">2-C-methyl-D-erythritol 4-phosphate cytidylyltransferase</fullName>
        <ecNumber evidence="7">2.7.7.60</ecNumber>
    </recommendedName>
    <alternativeName>
        <fullName evidence="7">4-diphosphocytidyl-2C-methyl-D-erythritol synthase</fullName>
    </alternativeName>
    <alternativeName>
        <fullName evidence="7">MEP cytidylyltransferase</fullName>
        <shortName evidence="7">MCT</shortName>
    </alternativeName>
</protein>
<evidence type="ECO:0000256" key="3">
    <source>
        <dbReference type="ARBA" id="ARBA00009789"/>
    </source>
</evidence>
<dbReference type="InterPro" id="IPR050088">
    <property type="entry name" value="IspD/TarI_cytidylyltransf_bact"/>
</dbReference>
<comment type="caution">
    <text evidence="8">The sequence shown here is derived from an EMBL/GenBank/DDBJ whole genome shotgun (WGS) entry which is preliminary data.</text>
</comment>
<evidence type="ECO:0000256" key="2">
    <source>
        <dbReference type="ARBA" id="ARBA00004787"/>
    </source>
</evidence>
<comment type="catalytic activity">
    <reaction evidence="1 7">
        <text>2-C-methyl-D-erythritol 4-phosphate + CTP + H(+) = 4-CDP-2-C-methyl-D-erythritol + diphosphate</text>
        <dbReference type="Rhea" id="RHEA:13429"/>
        <dbReference type="ChEBI" id="CHEBI:15378"/>
        <dbReference type="ChEBI" id="CHEBI:33019"/>
        <dbReference type="ChEBI" id="CHEBI:37563"/>
        <dbReference type="ChEBI" id="CHEBI:57823"/>
        <dbReference type="ChEBI" id="CHEBI:58262"/>
        <dbReference type="EC" id="2.7.7.60"/>
    </reaction>
</comment>
<dbReference type="InterPro" id="IPR029044">
    <property type="entry name" value="Nucleotide-diphossugar_trans"/>
</dbReference>
<feature type="site" description="Positions MEP for the nucleophilic attack" evidence="7">
    <location>
        <position position="162"/>
    </location>
</feature>
<dbReference type="PANTHER" id="PTHR32125">
    <property type="entry name" value="2-C-METHYL-D-ERYTHRITOL 4-PHOSPHATE CYTIDYLYLTRANSFERASE, CHLOROPLASTIC"/>
    <property type="match status" value="1"/>
</dbReference>
<reference evidence="8 9" key="1">
    <citation type="submission" date="2021-01" db="EMBL/GenBank/DDBJ databases">
        <title>Genomic Encyclopedia of Type Strains, Phase IV (KMG-IV): sequencing the most valuable type-strain genomes for metagenomic binning, comparative biology and taxonomic classification.</title>
        <authorList>
            <person name="Goeker M."/>
        </authorList>
    </citation>
    <scope>NUCLEOTIDE SEQUENCE [LARGE SCALE GENOMIC DNA]</scope>
    <source>
        <strain evidence="8 9">DSM 24436</strain>
    </source>
</reference>
<gene>
    <name evidence="7" type="primary">ispD</name>
    <name evidence="8" type="ORF">JOC49_001311</name>
</gene>
<evidence type="ECO:0000256" key="5">
    <source>
        <dbReference type="ARBA" id="ARBA00022695"/>
    </source>
</evidence>
<feature type="site" description="Transition state stabilizer" evidence="7">
    <location>
        <position position="19"/>
    </location>
</feature>
<keyword evidence="6 7" id="KW-0414">Isoprene biosynthesis</keyword>
<evidence type="ECO:0000256" key="7">
    <source>
        <dbReference type="HAMAP-Rule" id="MF_00108"/>
    </source>
</evidence>
<evidence type="ECO:0000256" key="1">
    <source>
        <dbReference type="ARBA" id="ARBA00001282"/>
    </source>
</evidence>
<dbReference type="RefSeq" id="WP_204663599.1">
    <property type="nucleotide sequence ID" value="NZ_JAFBDT010000008.1"/>
</dbReference>
<dbReference type="CDD" id="cd02516">
    <property type="entry name" value="CDP-ME_synthetase"/>
    <property type="match status" value="1"/>
</dbReference>
<dbReference type="NCBIfam" id="TIGR00453">
    <property type="entry name" value="ispD"/>
    <property type="match status" value="1"/>
</dbReference>
<dbReference type="PANTHER" id="PTHR32125:SF4">
    <property type="entry name" value="2-C-METHYL-D-ERYTHRITOL 4-PHOSPHATE CYTIDYLYLTRANSFERASE, CHLOROPLASTIC"/>
    <property type="match status" value="1"/>
</dbReference>
<sequence>MYNGKRIGAIIPAAGIGQRMKRTGHKQFLTVGGKEILEWTLYNLMKTVTIDEVWIIAPQASIEELKDKIKRWNILYDFNRPIHVRPGGETRQASVFKGLSYIDNSVDWVVVHDGVRPFVDSSWLENNLHHMSDSDAVVAAIPSIDTLKQVDERGYVVSTLDRSCVWQIQTPQVFVYKELLAAHYKAIESMFEATDDAGLVERLGYKVMLCEANRNNIKITTPEDLVFAEAIINSLKAGDL</sequence>
<evidence type="ECO:0000256" key="4">
    <source>
        <dbReference type="ARBA" id="ARBA00022679"/>
    </source>
</evidence>